<dbReference type="Pfam" id="PF01257">
    <property type="entry name" value="2Fe-2S_thioredx"/>
    <property type="match status" value="1"/>
</dbReference>
<name>A0ABW1SX98_9ACTN</name>
<comment type="similarity">
    <text evidence="1">Belongs to the complex I 24 kDa subunit family.</text>
</comment>
<evidence type="ECO:0000256" key="3">
    <source>
        <dbReference type="ARBA" id="ARBA00022723"/>
    </source>
</evidence>
<keyword evidence="4" id="KW-0408">Iron</keyword>
<comment type="cofactor">
    <cofactor evidence="6">
        <name>[2Fe-2S] cluster</name>
        <dbReference type="ChEBI" id="CHEBI:190135"/>
    </cofactor>
</comment>
<dbReference type="CDD" id="cd03081">
    <property type="entry name" value="TRX_Fd_NuoE_FDH_gamma"/>
    <property type="match status" value="1"/>
</dbReference>
<evidence type="ECO:0000313" key="8">
    <source>
        <dbReference type="Proteomes" id="UP001596138"/>
    </source>
</evidence>
<dbReference type="InterPro" id="IPR002023">
    <property type="entry name" value="NuoE-like"/>
</dbReference>
<comment type="caution">
    <text evidence="7">The sequence shown here is derived from an EMBL/GenBank/DDBJ whole genome shotgun (WGS) entry which is preliminary data.</text>
</comment>
<evidence type="ECO:0000256" key="6">
    <source>
        <dbReference type="ARBA" id="ARBA00034078"/>
    </source>
</evidence>
<dbReference type="Gene3D" id="3.40.30.10">
    <property type="entry name" value="Glutaredoxin"/>
    <property type="match status" value="1"/>
</dbReference>
<keyword evidence="3" id="KW-0479">Metal-binding</keyword>
<evidence type="ECO:0000256" key="2">
    <source>
        <dbReference type="ARBA" id="ARBA00022714"/>
    </source>
</evidence>
<proteinExistence type="inferred from homology"/>
<keyword evidence="5" id="KW-0411">Iron-sulfur</keyword>
<reference evidence="8" key="1">
    <citation type="journal article" date="2019" name="Int. J. Syst. Evol. Microbiol.">
        <title>The Global Catalogue of Microorganisms (GCM) 10K type strain sequencing project: providing services to taxonomists for standard genome sequencing and annotation.</title>
        <authorList>
            <consortium name="The Broad Institute Genomics Platform"/>
            <consortium name="The Broad Institute Genome Sequencing Center for Infectious Disease"/>
            <person name="Wu L."/>
            <person name="Ma J."/>
        </authorList>
    </citation>
    <scope>NUCLEOTIDE SEQUENCE [LARGE SCALE GENOMIC DNA]</scope>
    <source>
        <strain evidence="8">CGMCC 4.7317</strain>
    </source>
</reference>
<sequence length="152" mass="15658">MTTQWSAEAAARVIAEHSGVRGPLLPVLHALQEEFGYVDPAAVPLVAKALNLSRADVHGVLTFYSDFRTTPPGRRRVGVCRGEACQSVGGRSLAEHATSSLGIPMGGTTPDGGVSLDQVFCLGLCSVAPAVLVDGRGVGRVDAATFDGLVSS</sequence>
<dbReference type="PIRSF" id="PIRSF000216">
    <property type="entry name" value="NADH_DH_24kDa"/>
    <property type="match status" value="1"/>
</dbReference>
<protein>
    <submittedName>
        <fullName evidence="7">NAD(P)H-dependent oxidoreductase subunit E</fullName>
    </submittedName>
</protein>
<keyword evidence="8" id="KW-1185">Reference proteome</keyword>
<dbReference type="Proteomes" id="UP001596138">
    <property type="component" value="Unassembled WGS sequence"/>
</dbReference>
<gene>
    <name evidence="7" type="ORF">ACFQGU_02085</name>
</gene>
<dbReference type="InterPro" id="IPR028431">
    <property type="entry name" value="NADP_DH_HndA-like"/>
</dbReference>
<evidence type="ECO:0000256" key="1">
    <source>
        <dbReference type="ARBA" id="ARBA00010643"/>
    </source>
</evidence>
<accession>A0ABW1SX98</accession>
<dbReference type="InterPro" id="IPR041921">
    <property type="entry name" value="NuoE_N"/>
</dbReference>
<evidence type="ECO:0000256" key="4">
    <source>
        <dbReference type="ARBA" id="ARBA00023004"/>
    </source>
</evidence>
<dbReference type="SUPFAM" id="SSF52833">
    <property type="entry name" value="Thioredoxin-like"/>
    <property type="match status" value="1"/>
</dbReference>
<dbReference type="EMBL" id="JBHSTI010000002">
    <property type="protein sequence ID" value="MFC6236652.1"/>
    <property type="molecule type" value="Genomic_DNA"/>
</dbReference>
<dbReference type="PANTHER" id="PTHR43342">
    <property type="entry name" value="NADH-QUINONE OXIDOREDUCTASE, E SUBUNIT"/>
    <property type="match status" value="1"/>
</dbReference>
<keyword evidence="2" id="KW-0001">2Fe-2S</keyword>
<dbReference type="Gene3D" id="1.10.10.1590">
    <property type="entry name" value="NADH-quinone oxidoreductase subunit E"/>
    <property type="match status" value="1"/>
</dbReference>
<dbReference type="PANTHER" id="PTHR43342:SF1">
    <property type="entry name" value="BIFURCATING [FEFE] HYDROGENASE GAMMA SUBUNIT"/>
    <property type="match status" value="1"/>
</dbReference>
<dbReference type="InterPro" id="IPR036249">
    <property type="entry name" value="Thioredoxin-like_sf"/>
</dbReference>
<evidence type="ECO:0000256" key="5">
    <source>
        <dbReference type="ARBA" id="ARBA00023014"/>
    </source>
</evidence>
<organism evidence="7 8">
    <name type="scientific">Longivirga aurantiaca</name>
    <dbReference type="NCBI Taxonomy" id="1837743"/>
    <lineage>
        <taxon>Bacteria</taxon>
        <taxon>Bacillati</taxon>
        <taxon>Actinomycetota</taxon>
        <taxon>Actinomycetes</taxon>
        <taxon>Sporichthyales</taxon>
        <taxon>Sporichthyaceae</taxon>
        <taxon>Longivirga</taxon>
    </lineage>
</organism>
<dbReference type="PROSITE" id="PS01099">
    <property type="entry name" value="COMPLEX1_24K"/>
    <property type="match status" value="1"/>
</dbReference>
<evidence type="ECO:0000313" key="7">
    <source>
        <dbReference type="EMBL" id="MFC6236652.1"/>
    </source>
</evidence>
<dbReference type="RefSeq" id="WP_386763692.1">
    <property type="nucleotide sequence ID" value="NZ_JBHSTI010000002.1"/>
</dbReference>